<protein>
    <submittedName>
        <fullName evidence="1">Uncharacterized protein</fullName>
    </submittedName>
</protein>
<dbReference type="Proteomes" id="UP000215027">
    <property type="component" value="Plasmid III"/>
</dbReference>
<accession>A0A160T7E4</accession>
<organism evidence="1 2">
    <name type="scientific">Candidatus Promineifilum breve</name>
    <dbReference type="NCBI Taxonomy" id="1806508"/>
    <lineage>
        <taxon>Bacteria</taxon>
        <taxon>Bacillati</taxon>
        <taxon>Chloroflexota</taxon>
        <taxon>Ardenticatenia</taxon>
        <taxon>Candidatus Promineifilales</taxon>
        <taxon>Candidatus Promineifilaceae</taxon>
        <taxon>Candidatus Promineifilum</taxon>
    </lineage>
</organism>
<evidence type="ECO:0000313" key="1">
    <source>
        <dbReference type="EMBL" id="CUS06401.1"/>
    </source>
</evidence>
<keyword evidence="2" id="KW-1185">Reference proteome</keyword>
<dbReference type="AlphaFoldDB" id="A0A160T7E4"/>
<geneLocation type="plasmid" evidence="1 2">
    <name>III</name>
</geneLocation>
<dbReference type="KEGG" id="pbf:CFX0092_P0001"/>
<dbReference type="EMBL" id="LN890657">
    <property type="protein sequence ID" value="CUS06401.1"/>
    <property type="molecule type" value="Genomic_DNA"/>
</dbReference>
<proteinExistence type="predicted"/>
<keyword evidence="1" id="KW-0614">Plasmid</keyword>
<sequence length="91" mass="10990">MNTTELNTTNDDDWQRGRDFEAADTDKKVEIRFNRRKGKEPYYYWVYRWPDRDGNGNPVKRASGTYVRKYAYGGKLSTIDKERLNRYEPRE</sequence>
<evidence type="ECO:0000313" key="2">
    <source>
        <dbReference type="Proteomes" id="UP000215027"/>
    </source>
</evidence>
<name>A0A160T7E4_9CHLR</name>
<reference evidence="1" key="1">
    <citation type="submission" date="2016-01" db="EMBL/GenBank/DDBJ databases">
        <authorList>
            <person name="Mcilroy J.S."/>
            <person name="Karst M S."/>
            <person name="Albertsen M."/>
        </authorList>
    </citation>
    <scope>NUCLEOTIDE SEQUENCE</scope>
    <source>
        <strain evidence="1">Cfx-K</strain>
        <plasmid evidence="1">III</plasmid>
    </source>
</reference>
<gene>
    <name evidence="1" type="ORF">CFX0092_P0001</name>
</gene>